<organism evidence="2 3">
    <name type="scientific">Qipengyuania oceanensis</name>
    <dbReference type="NCBI Taxonomy" id="1463597"/>
    <lineage>
        <taxon>Bacteria</taxon>
        <taxon>Pseudomonadati</taxon>
        <taxon>Pseudomonadota</taxon>
        <taxon>Alphaproteobacteria</taxon>
        <taxon>Sphingomonadales</taxon>
        <taxon>Erythrobacteraceae</taxon>
        <taxon>Qipengyuania</taxon>
    </lineage>
</organism>
<protein>
    <submittedName>
        <fullName evidence="2">DUF1499 domain-containing protein</fullName>
    </submittedName>
</protein>
<keyword evidence="1" id="KW-0812">Transmembrane</keyword>
<dbReference type="InterPro" id="IPR010865">
    <property type="entry name" value="DUF1499"/>
</dbReference>
<proteinExistence type="predicted"/>
<evidence type="ECO:0000313" key="2">
    <source>
        <dbReference type="EMBL" id="MXO62349.1"/>
    </source>
</evidence>
<evidence type="ECO:0000256" key="1">
    <source>
        <dbReference type="SAM" id="Phobius"/>
    </source>
</evidence>
<comment type="caution">
    <text evidence="2">The sequence shown here is derived from an EMBL/GenBank/DDBJ whole genome shotgun (WGS) entry which is preliminary data.</text>
</comment>
<keyword evidence="1" id="KW-0472">Membrane</keyword>
<name>A0A844YG78_9SPHN</name>
<feature type="transmembrane region" description="Helical" evidence="1">
    <location>
        <begin position="46"/>
        <end position="68"/>
    </location>
</feature>
<dbReference type="Proteomes" id="UP000445582">
    <property type="component" value="Unassembled WGS sequence"/>
</dbReference>
<dbReference type="Pfam" id="PF07386">
    <property type="entry name" value="DUF1499"/>
    <property type="match status" value="1"/>
</dbReference>
<keyword evidence="1" id="KW-1133">Transmembrane helix</keyword>
<dbReference type="OrthoDB" id="1523552at2"/>
<sequence length="263" mass="28230">MSKSYKLARIALILALLTPVYFAIAALGTKFGLWGWQTGLGLLTVTAGPIILGIVALVALVALVWCLVRAPRKGWAMALVALAVPVLAFVTLGGMRERAMGNPIHDVATDFRDPPTFSQGVIDARAAEDMNPIRNYGEPIGDGGMPDIAEETYASLLPQLYPDLDPLLVAAPPAEVLPKVQAAMMEFGLADVRAIPQDNRVEGVAETFWFGFKDDVVARVRGVDNGTRIDFRSVSRVGKSDLGANADRVRELRAAVAAKFTET</sequence>
<dbReference type="AlphaFoldDB" id="A0A844YG78"/>
<gene>
    <name evidence="2" type="ORF">GRI48_04910</name>
</gene>
<reference evidence="2 3" key="1">
    <citation type="submission" date="2019-12" db="EMBL/GenBank/DDBJ databases">
        <title>Genomic-based taxomic classification of the family Erythrobacteraceae.</title>
        <authorList>
            <person name="Xu L."/>
        </authorList>
    </citation>
    <scope>NUCLEOTIDE SEQUENCE [LARGE SCALE GENOMIC DNA]</scope>
    <source>
        <strain evidence="2 3">MCCC 1A09965</strain>
    </source>
</reference>
<accession>A0A844YG78</accession>
<keyword evidence="3" id="KW-1185">Reference proteome</keyword>
<feature type="transmembrane region" description="Helical" evidence="1">
    <location>
        <begin position="75"/>
        <end position="95"/>
    </location>
</feature>
<evidence type="ECO:0000313" key="3">
    <source>
        <dbReference type="Proteomes" id="UP000445582"/>
    </source>
</evidence>
<dbReference type="EMBL" id="WTYN01000001">
    <property type="protein sequence ID" value="MXO62349.1"/>
    <property type="molecule type" value="Genomic_DNA"/>
</dbReference>
<dbReference type="RefSeq" id="WP_160672230.1">
    <property type="nucleotide sequence ID" value="NZ_WTYN01000001.1"/>
</dbReference>